<protein>
    <submittedName>
        <fullName evidence="3">Carbon-nitrogen hydrolase</fullName>
    </submittedName>
</protein>
<gene>
    <name evidence="3" type="ORF">AFL42_10000</name>
</gene>
<proteinExistence type="predicted"/>
<dbReference type="RefSeq" id="WP_047186240.1">
    <property type="nucleotide sequence ID" value="NZ_JANKBL010000048.1"/>
</dbReference>
<dbReference type="Pfam" id="PF00583">
    <property type="entry name" value="Acetyltransf_1"/>
    <property type="match status" value="1"/>
</dbReference>
<dbReference type="EMBL" id="LGTK01000030">
    <property type="protein sequence ID" value="KPH74546.1"/>
    <property type="molecule type" value="Genomic_DNA"/>
</dbReference>
<dbReference type="InterPro" id="IPR000182">
    <property type="entry name" value="GNAT_dom"/>
</dbReference>
<dbReference type="SUPFAM" id="SSF55729">
    <property type="entry name" value="Acyl-CoA N-acyltransferases (Nat)"/>
    <property type="match status" value="1"/>
</dbReference>
<dbReference type="InterPro" id="IPR003010">
    <property type="entry name" value="C-N_Hydrolase"/>
</dbReference>
<evidence type="ECO:0000313" key="4">
    <source>
        <dbReference type="Proteomes" id="UP000037854"/>
    </source>
</evidence>
<reference evidence="3 4" key="1">
    <citation type="submission" date="2015-07" db="EMBL/GenBank/DDBJ databases">
        <title>High-quality draft genome sequence of Oceanobacillus caeni HM6, a bacillus isolated from a human feces.</title>
        <authorList>
            <person name="Kumar J."/>
            <person name="Verma M.K."/>
            <person name="Pandey R."/>
            <person name="Bhambi M."/>
            <person name="Chauhan N."/>
        </authorList>
    </citation>
    <scope>NUCLEOTIDE SEQUENCE [LARGE SCALE GENOMIC DNA]</scope>
    <source>
        <strain evidence="3 4">HM6</strain>
    </source>
</reference>
<dbReference type="PANTHER" id="PTHR23088:SF50">
    <property type="entry name" value="HYDROLASE YHCX"/>
    <property type="match status" value="1"/>
</dbReference>
<accession>A0ABR5MIS0</accession>
<feature type="domain" description="CN hydrolase" evidence="1">
    <location>
        <begin position="228"/>
        <end position="483"/>
    </location>
</feature>
<evidence type="ECO:0000259" key="2">
    <source>
        <dbReference type="PROSITE" id="PS51186"/>
    </source>
</evidence>
<organism evidence="3 4">
    <name type="scientific">Oceanobacillus caeni</name>
    <dbReference type="NCBI Taxonomy" id="405946"/>
    <lineage>
        <taxon>Bacteria</taxon>
        <taxon>Bacillati</taxon>
        <taxon>Bacillota</taxon>
        <taxon>Bacilli</taxon>
        <taxon>Bacillales</taxon>
        <taxon>Bacillaceae</taxon>
        <taxon>Oceanobacillus</taxon>
    </lineage>
</organism>
<dbReference type="GO" id="GO:0016787">
    <property type="term" value="F:hydrolase activity"/>
    <property type="evidence" value="ECO:0007669"/>
    <property type="project" value="UniProtKB-KW"/>
</dbReference>
<comment type="caution">
    <text evidence="3">The sequence shown here is derived from an EMBL/GenBank/DDBJ whole genome shotgun (WGS) entry which is preliminary data.</text>
</comment>
<dbReference type="Gene3D" id="3.60.110.10">
    <property type="entry name" value="Carbon-nitrogen hydrolase"/>
    <property type="match status" value="1"/>
</dbReference>
<keyword evidence="4" id="KW-1185">Reference proteome</keyword>
<dbReference type="Gene3D" id="3.40.630.30">
    <property type="match status" value="1"/>
</dbReference>
<evidence type="ECO:0000259" key="1">
    <source>
        <dbReference type="PROSITE" id="PS50263"/>
    </source>
</evidence>
<keyword evidence="3" id="KW-0378">Hydrolase</keyword>
<dbReference type="PROSITE" id="PS51186">
    <property type="entry name" value="GNAT"/>
    <property type="match status" value="1"/>
</dbReference>
<dbReference type="SUPFAM" id="SSF56317">
    <property type="entry name" value="Carbon-nitrogen hydrolase"/>
    <property type="match status" value="1"/>
</dbReference>
<dbReference type="InterPro" id="IPR036526">
    <property type="entry name" value="C-N_Hydrolase_sf"/>
</dbReference>
<dbReference type="Proteomes" id="UP000037854">
    <property type="component" value="Unassembled WGS sequence"/>
</dbReference>
<dbReference type="Pfam" id="PF00795">
    <property type="entry name" value="CN_hydrolase"/>
    <property type="match status" value="1"/>
</dbReference>
<dbReference type="InterPro" id="IPR016181">
    <property type="entry name" value="Acyl_CoA_acyltransferase"/>
</dbReference>
<feature type="domain" description="N-acetyltransferase" evidence="2">
    <location>
        <begin position="13"/>
        <end position="212"/>
    </location>
</feature>
<dbReference type="CDD" id="cd07574">
    <property type="entry name" value="nitrilase_Rim1_like"/>
    <property type="match status" value="1"/>
</dbReference>
<dbReference type="CDD" id="cd04301">
    <property type="entry name" value="NAT_SF"/>
    <property type="match status" value="1"/>
</dbReference>
<dbReference type="PANTHER" id="PTHR23088">
    <property type="entry name" value="NITRILASE-RELATED"/>
    <property type="match status" value="1"/>
</dbReference>
<sequence length="522" mass="59988">MANEDTAEFEKKLIVRNTRYEDIEGIIKMNQLGFGNPEIAFKREHFESQLSIFPEGQVCIEYEGEIIGSCSSIIVNFDDYGVNHTFSQIADDGFIRNHNPNGENLYGIEVVVHPDYRHMKIGRRLYEARREICRKFNLKSILFGGRIPNYHNYANRLTAEQYVEQVIKRNLYDPVLTFQLMNDFELIKVMPNYLAKDEASLEYATLMEWKNPEYIADTNQRYQKSLPVRITAVQYNINPISSFEEFAAQCEYYVNASSKIRSDIIVFPEAFTMQLQSYLNEKVPSKQVRQLTSHLDEYKELFSDLAIRYSINIVAGSNFVQKDDSLYHAAFLFHRNGKVDKQYKLHISPYEKKWWGIHPGNELNVFDTDCGKISILLGYDVLFPEAARMAVDRGADILVTPFTAPDKQESLRMKHCAQARAIENQVFVVTAGSTGNLTQVHHMNSQNAQSGIYSPIDYDLSENGVVSECDPNVETMVVGKVDLELLRRNRLNGTVTPLHDRRSDLYQIKTEEAVAKEITVKS</sequence>
<dbReference type="PROSITE" id="PS50263">
    <property type="entry name" value="CN_HYDROLASE"/>
    <property type="match status" value="1"/>
</dbReference>
<evidence type="ECO:0000313" key="3">
    <source>
        <dbReference type="EMBL" id="KPH74546.1"/>
    </source>
</evidence>
<name>A0ABR5MIS0_9BACI</name>